<evidence type="ECO:0000256" key="1">
    <source>
        <dbReference type="ARBA" id="ARBA00001166"/>
    </source>
</evidence>
<dbReference type="OrthoDB" id="428658at2759"/>
<organism evidence="4">
    <name type="scientific">Capitella teleta</name>
    <name type="common">Polychaete worm</name>
    <dbReference type="NCBI Taxonomy" id="283909"/>
    <lineage>
        <taxon>Eukaryota</taxon>
        <taxon>Metazoa</taxon>
        <taxon>Spiralia</taxon>
        <taxon>Lophotrochozoa</taxon>
        <taxon>Annelida</taxon>
        <taxon>Polychaeta</taxon>
        <taxon>Sedentaria</taxon>
        <taxon>Scolecida</taxon>
        <taxon>Capitellidae</taxon>
        <taxon>Capitella</taxon>
    </lineage>
</organism>
<gene>
    <name evidence="4" type="ORF">CAPTEDRAFT_213460</name>
</gene>
<keyword evidence="6" id="KW-1185">Reference proteome</keyword>
<evidence type="ECO:0000256" key="3">
    <source>
        <dbReference type="ARBA" id="ARBA00023235"/>
    </source>
</evidence>
<evidence type="ECO:0000313" key="6">
    <source>
        <dbReference type="Proteomes" id="UP000014760"/>
    </source>
</evidence>
<dbReference type="AlphaFoldDB" id="R7T8U5"/>
<accession>R7T8U5</accession>
<dbReference type="EMBL" id="KB311044">
    <property type="protein sequence ID" value="ELT90163.1"/>
    <property type="molecule type" value="Genomic_DNA"/>
</dbReference>
<evidence type="ECO:0000256" key="2">
    <source>
        <dbReference type="ARBA" id="ARBA00010876"/>
    </source>
</evidence>
<dbReference type="GO" id="GO:0003723">
    <property type="term" value="F:RNA binding"/>
    <property type="evidence" value="ECO:0007669"/>
    <property type="project" value="InterPro"/>
</dbReference>
<dbReference type="OMA" id="PPAWYHL"/>
<evidence type="ECO:0000313" key="4">
    <source>
        <dbReference type="EMBL" id="ELT90163.1"/>
    </source>
</evidence>
<dbReference type="GO" id="GO:0009982">
    <property type="term" value="F:pseudouridine synthase activity"/>
    <property type="evidence" value="ECO:0007669"/>
    <property type="project" value="InterPro"/>
</dbReference>
<sequence>MHSLSQCSIQKSCMAYYTSVRSVGSLGHSATPPDGQIQPHWYTKTAPAYKTREELVDDLRKRIIHEDEHLLVIDKPFGLPMHGLKYDENTSLSEANYNPSWGLIDLVCDVCEGKVKEHLTQNRMHSGITVFSKSTFASGILEKYFKHCKASYNPFLSFRAVVLGKVESSSEVKPELFWLERKQINHKLVPIVVQANKTRKKARQQIQVALQVKSIASTSLDDTHSGKTYDVSLIDIVPSSIRWNAVELFLLHKFSPILGDHIFSNRLGFLMGRPHLKDINKCVEAPQVLPPPLLNILGISDEETLLIPLHLHAHKAIIPDLRQRKRSEFTVEAPLPAYFTQTMERLRLEE</sequence>
<dbReference type="HOGENOM" id="CLU_016902_2_0_1"/>
<comment type="catalytic activity">
    <reaction evidence="1">
        <text>a uridine in mRNA = a pseudouridine in mRNA</text>
        <dbReference type="Rhea" id="RHEA:56644"/>
        <dbReference type="Rhea" id="RHEA-COMP:14658"/>
        <dbReference type="Rhea" id="RHEA-COMP:14659"/>
        <dbReference type="ChEBI" id="CHEBI:65314"/>
        <dbReference type="ChEBI" id="CHEBI:65315"/>
    </reaction>
</comment>
<dbReference type="SUPFAM" id="SSF55120">
    <property type="entry name" value="Pseudouridine synthase"/>
    <property type="match status" value="1"/>
</dbReference>
<dbReference type="GO" id="GO:0001522">
    <property type="term" value="P:pseudouridine synthesis"/>
    <property type="evidence" value="ECO:0007669"/>
    <property type="project" value="InterPro"/>
</dbReference>
<dbReference type="EMBL" id="AMQN01014536">
    <property type="status" value="NOT_ANNOTATED_CDS"/>
    <property type="molecule type" value="Genomic_DNA"/>
</dbReference>
<evidence type="ECO:0008006" key="7">
    <source>
        <dbReference type="Google" id="ProtNLM"/>
    </source>
</evidence>
<dbReference type="EnsemblMetazoa" id="CapteT213460">
    <property type="protein sequence ID" value="CapteP213460"/>
    <property type="gene ID" value="CapteG213460"/>
</dbReference>
<reference evidence="5" key="3">
    <citation type="submission" date="2015-06" db="UniProtKB">
        <authorList>
            <consortium name="EnsemblMetazoa"/>
        </authorList>
    </citation>
    <scope>IDENTIFICATION</scope>
</reference>
<protein>
    <recommendedName>
        <fullName evidence="7">Pseudouridine synthase RsuA/RluA-like domain-containing protein</fullName>
    </recommendedName>
</protein>
<name>R7T8U5_CAPTE</name>
<dbReference type="PANTHER" id="PTHR21600:SF83">
    <property type="entry name" value="PSEUDOURIDYLATE SYNTHASE RPUSD4, MITOCHONDRIAL"/>
    <property type="match status" value="1"/>
</dbReference>
<dbReference type="Gene3D" id="3.30.2350.10">
    <property type="entry name" value="Pseudouridine synthase"/>
    <property type="match status" value="1"/>
</dbReference>
<reference evidence="4 6" key="2">
    <citation type="journal article" date="2013" name="Nature">
        <title>Insights into bilaterian evolution from three spiralian genomes.</title>
        <authorList>
            <person name="Simakov O."/>
            <person name="Marletaz F."/>
            <person name="Cho S.J."/>
            <person name="Edsinger-Gonzales E."/>
            <person name="Havlak P."/>
            <person name="Hellsten U."/>
            <person name="Kuo D.H."/>
            <person name="Larsson T."/>
            <person name="Lv J."/>
            <person name="Arendt D."/>
            <person name="Savage R."/>
            <person name="Osoegawa K."/>
            <person name="de Jong P."/>
            <person name="Grimwood J."/>
            <person name="Chapman J.A."/>
            <person name="Shapiro H."/>
            <person name="Aerts A."/>
            <person name="Otillar R.P."/>
            <person name="Terry A.Y."/>
            <person name="Boore J.L."/>
            <person name="Grigoriev I.V."/>
            <person name="Lindberg D.R."/>
            <person name="Seaver E.C."/>
            <person name="Weisblat D.A."/>
            <person name="Putnam N.H."/>
            <person name="Rokhsar D.S."/>
        </authorList>
    </citation>
    <scope>NUCLEOTIDE SEQUENCE</scope>
    <source>
        <strain evidence="4 6">I ESC-2004</strain>
    </source>
</reference>
<reference evidence="6" key="1">
    <citation type="submission" date="2012-12" db="EMBL/GenBank/DDBJ databases">
        <authorList>
            <person name="Hellsten U."/>
            <person name="Grimwood J."/>
            <person name="Chapman J.A."/>
            <person name="Shapiro H."/>
            <person name="Aerts A."/>
            <person name="Otillar R.P."/>
            <person name="Terry A.Y."/>
            <person name="Boore J.L."/>
            <person name="Simakov O."/>
            <person name="Marletaz F."/>
            <person name="Cho S.-J."/>
            <person name="Edsinger-Gonzales E."/>
            <person name="Havlak P."/>
            <person name="Kuo D.-H."/>
            <person name="Larsson T."/>
            <person name="Lv J."/>
            <person name="Arendt D."/>
            <person name="Savage R."/>
            <person name="Osoegawa K."/>
            <person name="de Jong P."/>
            <person name="Lindberg D.R."/>
            <person name="Seaver E.C."/>
            <person name="Weisblat D.A."/>
            <person name="Putnam N.H."/>
            <person name="Grigoriev I.V."/>
            <person name="Rokhsar D.S."/>
        </authorList>
    </citation>
    <scope>NUCLEOTIDE SEQUENCE</scope>
    <source>
        <strain evidence="6">I ESC-2004</strain>
    </source>
</reference>
<dbReference type="InterPro" id="IPR020103">
    <property type="entry name" value="PsdUridine_synth_cat_dom_sf"/>
</dbReference>
<dbReference type="STRING" id="283909.R7T8U5"/>
<evidence type="ECO:0000313" key="5">
    <source>
        <dbReference type="EnsemblMetazoa" id="CapteP213460"/>
    </source>
</evidence>
<keyword evidence="3" id="KW-0413">Isomerase</keyword>
<dbReference type="Proteomes" id="UP000014760">
    <property type="component" value="Unassembled WGS sequence"/>
</dbReference>
<proteinExistence type="inferred from homology"/>
<dbReference type="InterPro" id="IPR050188">
    <property type="entry name" value="RluA_PseudoU_synthase"/>
</dbReference>
<dbReference type="PANTHER" id="PTHR21600">
    <property type="entry name" value="MITOCHONDRIAL RNA PSEUDOURIDINE SYNTHASE"/>
    <property type="match status" value="1"/>
</dbReference>
<comment type="similarity">
    <text evidence="2">Belongs to the pseudouridine synthase RluA family.</text>
</comment>